<dbReference type="InterPro" id="IPR002818">
    <property type="entry name" value="DJ-1/PfpI"/>
</dbReference>
<evidence type="ECO:0000259" key="4">
    <source>
        <dbReference type="PROSITE" id="PS01124"/>
    </source>
</evidence>
<comment type="caution">
    <text evidence="5">The sequence shown here is derived from an EMBL/GenBank/DDBJ whole genome shotgun (WGS) entry which is preliminary data.</text>
</comment>
<dbReference type="Pfam" id="PF12833">
    <property type="entry name" value="HTH_18"/>
    <property type="match status" value="1"/>
</dbReference>
<dbReference type="RefSeq" id="WP_211367108.1">
    <property type="nucleotide sequence ID" value="NZ_VFPA01000006.1"/>
</dbReference>
<dbReference type="Pfam" id="PF01965">
    <property type="entry name" value="DJ-1_PfpI"/>
    <property type="match status" value="1"/>
</dbReference>
<keyword evidence="2" id="KW-0238">DNA-binding</keyword>
<dbReference type="CDD" id="cd03137">
    <property type="entry name" value="GATase1_AraC_1"/>
    <property type="match status" value="1"/>
</dbReference>
<protein>
    <submittedName>
        <fullName evidence="5">AraC family transcriptional regulator with amidase-like domain</fullName>
    </submittedName>
</protein>
<accession>A0A543D0B3</accession>
<dbReference type="SMART" id="SM00342">
    <property type="entry name" value="HTH_ARAC"/>
    <property type="match status" value="1"/>
</dbReference>
<dbReference type="InterPro" id="IPR009057">
    <property type="entry name" value="Homeodomain-like_sf"/>
</dbReference>
<dbReference type="InterPro" id="IPR052158">
    <property type="entry name" value="INH-QAR"/>
</dbReference>
<evidence type="ECO:0000256" key="3">
    <source>
        <dbReference type="ARBA" id="ARBA00023163"/>
    </source>
</evidence>
<sequence length="332" mass="35950">MSSGDGISVVAILAMPRLYPLDVTIPAHVFGRHPGYRVVVCGAETGAGGSGPRATDGVVTEVRATHTLEDATLADIVVVPGYEGPHLPVPEWYLRTLRAAHERGSRIVALCTGVFALAAAGLLDGRTATIHWRYSGELRSAFPGVAVVENRLLVEDGRIVTSAGASAGVDACLHLIETDFGTVAADDAAREVVSAPARSAAEPQYHDHDMARPGARDDLRATLEWVTGDLAAPITVQRMAERSRMSRRTFVRHFRRAKGMPPMRWVVLQRVIRARRLLETGDWTVERIAAETGFGTAANFRVIFRREVGVTPTAYRRLRGTDVEDVSAVRSA</sequence>
<dbReference type="GO" id="GO:0043565">
    <property type="term" value="F:sequence-specific DNA binding"/>
    <property type="evidence" value="ECO:0007669"/>
    <property type="project" value="InterPro"/>
</dbReference>
<dbReference type="SUPFAM" id="SSF46689">
    <property type="entry name" value="Homeodomain-like"/>
    <property type="match status" value="2"/>
</dbReference>
<keyword evidence="1" id="KW-0805">Transcription regulation</keyword>
<evidence type="ECO:0000313" key="6">
    <source>
        <dbReference type="Proteomes" id="UP000315677"/>
    </source>
</evidence>
<dbReference type="PANTHER" id="PTHR43130:SF3">
    <property type="entry name" value="HTH-TYPE TRANSCRIPTIONAL REGULATOR RV1931C"/>
    <property type="match status" value="1"/>
</dbReference>
<dbReference type="EMBL" id="VFPA01000006">
    <property type="protein sequence ID" value="TQM02790.1"/>
    <property type="molecule type" value="Genomic_DNA"/>
</dbReference>
<dbReference type="PROSITE" id="PS01124">
    <property type="entry name" value="HTH_ARAC_FAMILY_2"/>
    <property type="match status" value="1"/>
</dbReference>
<evidence type="ECO:0000256" key="1">
    <source>
        <dbReference type="ARBA" id="ARBA00023015"/>
    </source>
</evidence>
<dbReference type="PANTHER" id="PTHR43130">
    <property type="entry name" value="ARAC-FAMILY TRANSCRIPTIONAL REGULATOR"/>
    <property type="match status" value="1"/>
</dbReference>
<dbReference type="InterPro" id="IPR018060">
    <property type="entry name" value="HTH_AraC"/>
</dbReference>
<dbReference type="Proteomes" id="UP000315677">
    <property type="component" value="Unassembled WGS sequence"/>
</dbReference>
<dbReference type="InterPro" id="IPR029062">
    <property type="entry name" value="Class_I_gatase-like"/>
</dbReference>
<evidence type="ECO:0000256" key="2">
    <source>
        <dbReference type="ARBA" id="ARBA00023125"/>
    </source>
</evidence>
<gene>
    <name evidence="5" type="ORF">FB558_7431</name>
</gene>
<keyword evidence="3" id="KW-0804">Transcription</keyword>
<dbReference type="SUPFAM" id="SSF52317">
    <property type="entry name" value="Class I glutamine amidotransferase-like"/>
    <property type="match status" value="1"/>
</dbReference>
<feature type="domain" description="HTH araC/xylS-type" evidence="4">
    <location>
        <begin position="220"/>
        <end position="318"/>
    </location>
</feature>
<organism evidence="5 6">
    <name type="scientific">Pseudonocardia kunmingensis</name>
    <dbReference type="NCBI Taxonomy" id="630975"/>
    <lineage>
        <taxon>Bacteria</taxon>
        <taxon>Bacillati</taxon>
        <taxon>Actinomycetota</taxon>
        <taxon>Actinomycetes</taxon>
        <taxon>Pseudonocardiales</taxon>
        <taxon>Pseudonocardiaceae</taxon>
        <taxon>Pseudonocardia</taxon>
    </lineage>
</organism>
<dbReference type="PROSITE" id="PS00041">
    <property type="entry name" value="HTH_ARAC_FAMILY_1"/>
    <property type="match status" value="1"/>
</dbReference>
<reference evidence="5 6" key="1">
    <citation type="submission" date="2019-06" db="EMBL/GenBank/DDBJ databases">
        <title>Sequencing the genomes of 1000 actinobacteria strains.</title>
        <authorList>
            <person name="Klenk H.-P."/>
        </authorList>
    </citation>
    <scope>NUCLEOTIDE SEQUENCE [LARGE SCALE GENOMIC DNA]</scope>
    <source>
        <strain evidence="5 6">DSM 45301</strain>
    </source>
</reference>
<keyword evidence="6" id="KW-1185">Reference proteome</keyword>
<dbReference type="Gene3D" id="1.10.10.60">
    <property type="entry name" value="Homeodomain-like"/>
    <property type="match status" value="1"/>
</dbReference>
<dbReference type="GO" id="GO:0003700">
    <property type="term" value="F:DNA-binding transcription factor activity"/>
    <property type="evidence" value="ECO:0007669"/>
    <property type="project" value="InterPro"/>
</dbReference>
<name>A0A543D0B3_9PSEU</name>
<dbReference type="Gene3D" id="3.40.50.880">
    <property type="match status" value="1"/>
</dbReference>
<proteinExistence type="predicted"/>
<evidence type="ECO:0000313" key="5">
    <source>
        <dbReference type="EMBL" id="TQM02790.1"/>
    </source>
</evidence>
<dbReference type="AlphaFoldDB" id="A0A543D0B3"/>
<dbReference type="InterPro" id="IPR018062">
    <property type="entry name" value="HTH_AraC-typ_CS"/>
</dbReference>